<comment type="caution">
    <text evidence="1">The sequence shown here is derived from an EMBL/GenBank/DDBJ whole genome shotgun (WGS) entry which is preliminary data.</text>
</comment>
<name>G5IM78_9FIRM</name>
<proteinExistence type="predicted"/>
<dbReference type="RefSeq" id="WP_006782594.1">
    <property type="nucleotide sequence ID" value="NZ_CP040506.1"/>
</dbReference>
<accession>G5IM78</accession>
<evidence type="ECO:0000313" key="1">
    <source>
        <dbReference type="EMBL" id="EHI57497.1"/>
    </source>
</evidence>
<keyword evidence="2" id="KW-1185">Reference proteome</keyword>
<evidence type="ECO:0000313" key="2">
    <source>
        <dbReference type="Proteomes" id="UP000005384"/>
    </source>
</evidence>
<sequence length="352" mass="40217">MEFTKRVLEQQDHCYAVNVMEADGEPYVFFAAENHGSCFAWDCETFTKRKSVWEQPGGTMSMVPVPGRDGEFLAVQKFFRLYDWEEACLVWVRLDGQDSYGVKELFTLPYLHRFDLLERNGIVWLICCTLAAHKQTREDWSQPGGVYAAVLPADEKQPVELTALREDFYQNHGYARVRQEGYDAGLVTCEQGIFLFTPPEDIDGEWSVEQVMNQPTGDADLIDIDGDGEMEIAAIEAFHGRYFRIYKCVEGQWIQVFEHPETSEFYHVVRAGILGGQPVFVGGCRRGKQQLFVVRYNREQQEFEIITVDEGVGPSNAVIYNGSQQDCILAANREAAQAAVYVVKERPWNTKR</sequence>
<protein>
    <submittedName>
        <fullName evidence="1">Uncharacterized protein</fullName>
    </submittedName>
</protein>
<dbReference type="HOGENOM" id="CLU_069322_0_0_9"/>
<dbReference type="AlphaFoldDB" id="G5IM78"/>
<dbReference type="PATRIC" id="fig|742737.3.peg.4593"/>
<dbReference type="EMBL" id="ADLN01000120">
    <property type="protein sequence ID" value="EHI57497.1"/>
    <property type="molecule type" value="Genomic_DNA"/>
</dbReference>
<dbReference type="OrthoDB" id="95664at2"/>
<dbReference type="Proteomes" id="UP000005384">
    <property type="component" value="Unassembled WGS sequence"/>
</dbReference>
<gene>
    <name evidence="1" type="ORF">HMPREF9473_04606</name>
</gene>
<organism evidence="1 2">
    <name type="scientific">Hungatella hathewayi WAL-18680</name>
    <dbReference type="NCBI Taxonomy" id="742737"/>
    <lineage>
        <taxon>Bacteria</taxon>
        <taxon>Bacillati</taxon>
        <taxon>Bacillota</taxon>
        <taxon>Clostridia</taxon>
        <taxon>Lachnospirales</taxon>
        <taxon>Lachnospiraceae</taxon>
        <taxon>Hungatella</taxon>
    </lineage>
</organism>
<reference evidence="1 2" key="1">
    <citation type="submission" date="2011-08" db="EMBL/GenBank/DDBJ databases">
        <title>The Genome Sequence of Clostridium hathewayi WAL-18680.</title>
        <authorList>
            <consortium name="The Broad Institute Genome Sequencing Platform"/>
            <person name="Earl A."/>
            <person name="Ward D."/>
            <person name="Feldgarden M."/>
            <person name="Gevers D."/>
            <person name="Finegold S.M."/>
            <person name="Summanen P.H."/>
            <person name="Molitoris D.R."/>
            <person name="Song M."/>
            <person name="Daigneault M."/>
            <person name="Allen-Vercoe E."/>
            <person name="Young S.K."/>
            <person name="Zeng Q."/>
            <person name="Gargeya S."/>
            <person name="Fitzgerald M."/>
            <person name="Haas B."/>
            <person name="Abouelleil A."/>
            <person name="Alvarado L."/>
            <person name="Arachchi H.M."/>
            <person name="Berlin A."/>
            <person name="Brown A."/>
            <person name="Chapman S.B."/>
            <person name="Chen Z."/>
            <person name="Dunbar C."/>
            <person name="Freedman E."/>
            <person name="Gearin G."/>
            <person name="Gellesch M."/>
            <person name="Goldberg J."/>
            <person name="Griggs A."/>
            <person name="Gujja S."/>
            <person name="Heiman D."/>
            <person name="Howarth C."/>
            <person name="Larson L."/>
            <person name="Lui A."/>
            <person name="MacDonald P.J.P."/>
            <person name="Montmayeur A."/>
            <person name="Murphy C."/>
            <person name="Neiman D."/>
            <person name="Pearson M."/>
            <person name="Priest M."/>
            <person name="Roberts A."/>
            <person name="Saif S."/>
            <person name="Shea T."/>
            <person name="Shenoy N."/>
            <person name="Sisk P."/>
            <person name="Stolte C."/>
            <person name="Sykes S."/>
            <person name="Wortman J."/>
            <person name="Nusbaum C."/>
            <person name="Birren B."/>
        </authorList>
    </citation>
    <scope>NUCLEOTIDE SEQUENCE [LARGE SCALE GENOMIC DNA]</scope>
    <source>
        <strain evidence="1 2">WAL-18680</strain>
    </source>
</reference>